<evidence type="ECO:0000313" key="3">
    <source>
        <dbReference type="EMBL" id="KAH7162094.1"/>
    </source>
</evidence>
<feature type="chain" id="PRO_5040269591" description="Secreted protein" evidence="2">
    <location>
        <begin position="23"/>
        <end position="202"/>
    </location>
</feature>
<dbReference type="EMBL" id="JAGMUU010000001">
    <property type="protein sequence ID" value="KAH7162094.1"/>
    <property type="molecule type" value="Genomic_DNA"/>
</dbReference>
<organism evidence="3 4">
    <name type="scientific">Dactylonectria estremocensis</name>
    <dbReference type="NCBI Taxonomy" id="1079267"/>
    <lineage>
        <taxon>Eukaryota</taxon>
        <taxon>Fungi</taxon>
        <taxon>Dikarya</taxon>
        <taxon>Ascomycota</taxon>
        <taxon>Pezizomycotina</taxon>
        <taxon>Sordariomycetes</taxon>
        <taxon>Hypocreomycetidae</taxon>
        <taxon>Hypocreales</taxon>
        <taxon>Nectriaceae</taxon>
        <taxon>Dactylonectria</taxon>
    </lineage>
</organism>
<accession>A0A9P9FI48</accession>
<keyword evidence="4" id="KW-1185">Reference proteome</keyword>
<comment type="caution">
    <text evidence="3">The sequence shown here is derived from an EMBL/GenBank/DDBJ whole genome shotgun (WGS) entry which is preliminary data.</text>
</comment>
<dbReference type="OrthoDB" id="10610828at2759"/>
<sequence length="202" mass="21869">MYVLLAAVCCLLLASMRQPCRWMQRPASAGADLLLLAQFLLSPGPIPLPSSCDLSYLRIYLTGSGRPFIPWGFLQLSAARRLHHPMSHGDLGSAHTAVRTGLWPPELNCFLLVGLPHQLTLSSPPQLNEAPPHTAKCQATSHGRKNCCASDELDLGAAGDWHSGKMSLSTQSECKPNWPSTATAPGGRWPIRGPKQIRGEEC</sequence>
<evidence type="ECO:0000313" key="4">
    <source>
        <dbReference type="Proteomes" id="UP000717696"/>
    </source>
</evidence>
<feature type="signal peptide" evidence="2">
    <location>
        <begin position="1"/>
        <end position="22"/>
    </location>
</feature>
<evidence type="ECO:0000256" key="2">
    <source>
        <dbReference type="SAM" id="SignalP"/>
    </source>
</evidence>
<proteinExistence type="predicted"/>
<dbReference type="Proteomes" id="UP000717696">
    <property type="component" value="Unassembled WGS sequence"/>
</dbReference>
<name>A0A9P9FI48_9HYPO</name>
<feature type="region of interest" description="Disordered" evidence="1">
    <location>
        <begin position="166"/>
        <end position="202"/>
    </location>
</feature>
<reference evidence="3" key="1">
    <citation type="journal article" date="2021" name="Nat. Commun.">
        <title>Genetic determinants of endophytism in the Arabidopsis root mycobiome.</title>
        <authorList>
            <person name="Mesny F."/>
            <person name="Miyauchi S."/>
            <person name="Thiergart T."/>
            <person name="Pickel B."/>
            <person name="Atanasova L."/>
            <person name="Karlsson M."/>
            <person name="Huettel B."/>
            <person name="Barry K.W."/>
            <person name="Haridas S."/>
            <person name="Chen C."/>
            <person name="Bauer D."/>
            <person name="Andreopoulos W."/>
            <person name="Pangilinan J."/>
            <person name="LaButti K."/>
            <person name="Riley R."/>
            <person name="Lipzen A."/>
            <person name="Clum A."/>
            <person name="Drula E."/>
            <person name="Henrissat B."/>
            <person name="Kohler A."/>
            <person name="Grigoriev I.V."/>
            <person name="Martin F.M."/>
            <person name="Hacquard S."/>
        </authorList>
    </citation>
    <scope>NUCLEOTIDE SEQUENCE</scope>
    <source>
        <strain evidence="3">MPI-CAGE-AT-0021</strain>
    </source>
</reference>
<evidence type="ECO:0000256" key="1">
    <source>
        <dbReference type="SAM" id="MobiDB-lite"/>
    </source>
</evidence>
<dbReference type="AlphaFoldDB" id="A0A9P9FI48"/>
<gene>
    <name evidence="3" type="ORF">B0J13DRAFT_517379</name>
</gene>
<keyword evidence="2" id="KW-0732">Signal</keyword>
<evidence type="ECO:0008006" key="5">
    <source>
        <dbReference type="Google" id="ProtNLM"/>
    </source>
</evidence>
<protein>
    <recommendedName>
        <fullName evidence="5">Secreted protein</fullName>
    </recommendedName>
</protein>
<feature type="compositionally biased region" description="Polar residues" evidence="1">
    <location>
        <begin position="166"/>
        <end position="183"/>
    </location>
</feature>